<accession>A0A5K7SE62</accession>
<organism evidence="1 2">
    <name type="scientific">Aquipluma nitroreducens</name>
    <dbReference type="NCBI Taxonomy" id="2010828"/>
    <lineage>
        <taxon>Bacteria</taxon>
        <taxon>Pseudomonadati</taxon>
        <taxon>Bacteroidota</taxon>
        <taxon>Bacteroidia</taxon>
        <taxon>Marinilabiliales</taxon>
        <taxon>Prolixibacteraceae</taxon>
        <taxon>Aquipluma</taxon>
    </lineage>
</organism>
<sequence length="47" mass="5329">MDVAGHYAPCKNLHSFFFLAIMQAIDDYVFVFVAGKLHPTTQQQQSL</sequence>
<dbReference type="EMBL" id="AP018694">
    <property type="protein sequence ID" value="BBE19775.1"/>
    <property type="molecule type" value="Genomic_DNA"/>
</dbReference>
<dbReference type="KEGG" id="anf:AQPE_3963"/>
<dbReference type="AlphaFoldDB" id="A0A5K7SE62"/>
<dbReference type="Proteomes" id="UP001193389">
    <property type="component" value="Chromosome"/>
</dbReference>
<proteinExistence type="predicted"/>
<evidence type="ECO:0000313" key="2">
    <source>
        <dbReference type="Proteomes" id="UP001193389"/>
    </source>
</evidence>
<evidence type="ECO:0000313" key="1">
    <source>
        <dbReference type="EMBL" id="BBE19775.1"/>
    </source>
</evidence>
<reference evidence="1" key="1">
    <citation type="journal article" date="2020" name="Int. J. Syst. Evol. Microbiol.">
        <title>Aquipluma nitroreducens gen. nov. sp. nov., a novel facultatively anaerobic bacterium isolated from a freshwater lake.</title>
        <authorList>
            <person name="Watanabe M."/>
            <person name="Kojima H."/>
            <person name="Fukui M."/>
        </authorList>
    </citation>
    <scope>NUCLEOTIDE SEQUENCE</scope>
    <source>
        <strain evidence="1">MeG22</strain>
    </source>
</reference>
<gene>
    <name evidence="1" type="ORF">AQPE_3963</name>
</gene>
<keyword evidence="2" id="KW-1185">Reference proteome</keyword>
<name>A0A5K7SE62_9BACT</name>
<protein>
    <submittedName>
        <fullName evidence="1">Uncharacterized protein</fullName>
    </submittedName>
</protein>